<reference evidence="2 3" key="1">
    <citation type="journal article" date="2016" name="Nat. Commun.">
        <title>Thousands of microbial genomes shed light on interconnected biogeochemical processes in an aquifer system.</title>
        <authorList>
            <person name="Anantharaman K."/>
            <person name="Brown C.T."/>
            <person name="Hug L.A."/>
            <person name="Sharon I."/>
            <person name="Castelle C.J."/>
            <person name="Probst A.J."/>
            <person name="Thomas B.C."/>
            <person name="Singh A."/>
            <person name="Wilkins M.J."/>
            <person name="Karaoz U."/>
            <person name="Brodie E.L."/>
            <person name="Williams K.H."/>
            <person name="Hubbard S.S."/>
            <person name="Banfield J.F."/>
        </authorList>
    </citation>
    <scope>NUCLEOTIDE SEQUENCE [LARGE SCALE GENOMIC DNA]</scope>
</reference>
<dbReference type="Pfam" id="PF02082">
    <property type="entry name" value="Rrf2"/>
    <property type="match status" value="1"/>
</dbReference>
<dbReference type="PANTHER" id="PTHR33221:SF5">
    <property type="entry name" value="HTH-TYPE TRANSCRIPTIONAL REGULATOR ISCR"/>
    <property type="match status" value="1"/>
</dbReference>
<evidence type="ECO:0000256" key="1">
    <source>
        <dbReference type="ARBA" id="ARBA00023125"/>
    </source>
</evidence>
<dbReference type="InterPro" id="IPR030489">
    <property type="entry name" value="TR_Rrf2-type_CS"/>
</dbReference>
<evidence type="ECO:0008006" key="4">
    <source>
        <dbReference type="Google" id="ProtNLM"/>
    </source>
</evidence>
<dbReference type="InterPro" id="IPR000944">
    <property type="entry name" value="Tscrpt_reg_Rrf2"/>
</dbReference>
<accession>A0A1F4R8Z3</accession>
<dbReference type="SUPFAM" id="SSF46785">
    <property type="entry name" value="Winged helix' DNA-binding domain"/>
    <property type="match status" value="1"/>
</dbReference>
<dbReference type="GO" id="GO:0003677">
    <property type="term" value="F:DNA binding"/>
    <property type="evidence" value="ECO:0007669"/>
    <property type="project" value="UniProtKB-KW"/>
</dbReference>
<dbReference type="GO" id="GO:0005829">
    <property type="term" value="C:cytosol"/>
    <property type="evidence" value="ECO:0007669"/>
    <property type="project" value="TreeGrafter"/>
</dbReference>
<evidence type="ECO:0000313" key="2">
    <source>
        <dbReference type="EMBL" id="OGC04586.1"/>
    </source>
</evidence>
<evidence type="ECO:0000313" key="3">
    <source>
        <dbReference type="Proteomes" id="UP000176938"/>
    </source>
</evidence>
<dbReference type="InterPro" id="IPR036390">
    <property type="entry name" value="WH_DNA-bd_sf"/>
</dbReference>
<dbReference type="NCBIfam" id="TIGR00738">
    <property type="entry name" value="rrf2_super"/>
    <property type="match status" value="1"/>
</dbReference>
<protein>
    <recommendedName>
        <fullName evidence="4">Rrf2 family transcriptional regulator</fullName>
    </recommendedName>
</protein>
<organism evidence="2 3">
    <name type="scientific">candidate division WOR-1 bacterium RIFCSPLOWO2_02_FULL_46_20</name>
    <dbReference type="NCBI Taxonomy" id="1802567"/>
    <lineage>
        <taxon>Bacteria</taxon>
        <taxon>Bacillati</taxon>
        <taxon>Saganbacteria</taxon>
    </lineage>
</organism>
<dbReference type="InterPro" id="IPR036388">
    <property type="entry name" value="WH-like_DNA-bd_sf"/>
</dbReference>
<name>A0A1F4R8Z3_UNCSA</name>
<dbReference type="GO" id="GO:0003700">
    <property type="term" value="F:DNA-binding transcription factor activity"/>
    <property type="evidence" value="ECO:0007669"/>
    <property type="project" value="TreeGrafter"/>
</dbReference>
<comment type="caution">
    <text evidence="2">The sequence shown here is derived from an EMBL/GenBank/DDBJ whole genome shotgun (WGS) entry which is preliminary data.</text>
</comment>
<keyword evidence="1" id="KW-0238">DNA-binding</keyword>
<gene>
    <name evidence="2" type="ORF">A3H38_02840</name>
</gene>
<dbReference type="Proteomes" id="UP000176938">
    <property type="component" value="Unassembled WGS sequence"/>
</dbReference>
<dbReference type="PROSITE" id="PS01332">
    <property type="entry name" value="HTH_RRF2_1"/>
    <property type="match status" value="1"/>
</dbReference>
<dbReference type="PANTHER" id="PTHR33221">
    <property type="entry name" value="WINGED HELIX-TURN-HELIX TRANSCRIPTIONAL REGULATOR, RRF2 FAMILY"/>
    <property type="match status" value="1"/>
</dbReference>
<sequence length="136" mass="14576">MKLSTRGRYAASAMFDMACYAGGEPITAAVIAERQKISLTYLEQLLNRLRKSGLVETVRGPSGGYLLARKPSQISIGDVVRAADGPIALADCVGKATHCHKSGCCSTRSLWKTLSNKVSKVLDSTTLADLCKEAKR</sequence>
<dbReference type="Gene3D" id="1.10.10.10">
    <property type="entry name" value="Winged helix-like DNA-binding domain superfamily/Winged helix DNA-binding domain"/>
    <property type="match status" value="1"/>
</dbReference>
<proteinExistence type="predicted"/>
<dbReference type="AlphaFoldDB" id="A0A1F4R8Z3"/>
<dbReference type="EMBL" id="METP01000048">
    <property type="protein sequence ID" value="OGC04586.1"/>
    <property type="molecule type" value="Genomic_DNA"/>
</dbReference>
<dbReference type="PROSITE" id="PS51197">
    <property type="entry name" value="HTH_RRF2_2"/>
    <property type="match status" value="1"/>
</dbReference>